<keyword evidence="2" id="KW-1185">Reference proteome</keyword>
<evidence type="ECO:0000313" key="1">
    <source>
        <dbReference type="EMBL" id="KAI3685257.1"/>
    </source>
</evidence>
<protein>
    <submittedName>
        <fullName evidence="1">Uncharacterized protein</fullName>
    </submittedName>
</protein>
<evidence type="ECO:0000313" key="2">
    <source>
        <dbReference type="Proteomes" id="UP001055879"/>
    </source>
</evidence>
<reference evidence="1 2" key="2">
    <citation type="journal article" date="2022" name="Mol. Ecol. Resour.">
        <title>The genomes of chicory, endive, great burdock and yacon provide insights into Asteraceae paleo-polyploidization history and plant inulin production.</title>
        <authorList>
            <person name="Fan W."/>
            <person name="Wang S."/>
            <person name="Wang H."/>
            <person name="Wang A."/>
            <person name="Jiang F."/>
            <person name="Liu H."/>
            <person name="Zhao H."/>
            <person name="Xu D."/>
            <person name="Zhang Y."/>
        </authorList>
    </citation>
    <scope>NUCLEOTIDE SEQUENCE [LARGE SCALE GENOMIC DNA]</scope>
    <source>
        <strain evidence="2">cv. Niubang</strain>
    </source>
</reference>
<proteinExistence type="predicted"/>
<gene>
    <name evidence="1" type="ORF">L6452_34496</name>
</gene>
<organism evidence="1 2">
    <name type="scientific">Arctium lappa</name>
    <name type="common">Greater burdock</name>
    <name type="synonym">Lappa major</name>
    <dbReference type="NCBI Taxonomy" id="4217"/>
    <lineage>
        <taxon>Eukaryota</taxon>
        <taxon>Viridiplantae</taxon>
        <taxon>Streptophyta</taxon>
        <taxon>Embryophyta</taxon>
        <taxon>Tracheophyta</taxon>
        <taxon>Spermatophyta</taxon>
        <taxon>Magnoliopsida</taxon>
        <taxon>eudicotyledons</taxon>
        <taxon>Gunneridae</taxon>
        <taxon>Pentapetalae</taxon>
        <taxon>asterids</taxon>
        <taxon>campanulids</taxon>
        <taxon>Asterales</taxon>
        <taxon>Asteraceae</taxon>
        <taxon>Carduoideae</taxon>
        <taxon>Cardueae</taxon>
        <taxon>Arctiinae</taxon>
        <taxon>Arctium</taxon>
    </lineage>
</organism>
<comment type="caution">
    <text evidence="1">The sequence shown here is derived from an EMBL/GenBank/DDBJ whole genome shotgun (WGS) entry which is preliminary data.</text>
</comment>
<dbReference type="EMBL" id="CM042058">
    <property type="protein sequence ID" value="KAI3685257.1"/>
    <property type="molecule type" value="Genomic_DNA"/>
</dbReference>
<dbReference type="Proteomes" id="UP001055879">
    <property type="component" value="Linkage Group LG12"/>
</dbReference>
<accession>A0ACB8YJ38</accession>
<reference evidence="2" key="1">
    <citation type="journal article" date="2022" name="Mol. Ecol. Resour.">
        <title>The genomes of chicory, endive, great burdock and yacon provide insights into Asteraceae palaeo-polyploidization history and plant inulin production.</title>
        <authorList>
            <person name="Fan W."/>
            <person name="Wang S."/>
            <person name="Wang H."/>
            <person name="Wang A."/>
            <person name="Jiang F."/>
            <person name="Liu H."/>
            <person name="Zhao H."/>
            <person name="Xu D."/>
            <person name="Zhang Y."/>
        </authorList>
    </citation>
    <scope>NUCLEOTIDE SEQUENCE [LARGE SCALE GENOMIC DNA]</scope>
    <source>
        <strain evidence="2">cv. Niubang</strain>
    </source>
</reference>
<name>A0ACB8YJ38_ARCLA</name>
<sequence>MEWFNGFWVFLLDVNDTTLVHKLITISETCYRSKEGFKKHRQWVRIPPHLKNEDEAFNNKATLDRCILRLIASCCNGDKLVRATELVKLLSLEKSVRSAIKLVIALKLPNLAERFNTILEVINQAIKYMSVPEKPMSEGVKNQTNSAKPTQHHNRLVREGICMKEEKAEAEVRLRLRLEAKIFGNS</sequence>